<gene>
    <name evidence="3" type="ORF">D3M95_00015</name>
</gene>
<evidence type="ECO:0000313" key="4">
    <source>
        <dbReference type="Proteomes" id="UP000285278"/>
    </source>
</evidence>
<accession>A0A418Q9F3</accession>
<dbReference type="Pfam" id="PF01381">
    <property type="entry name" value="HTH_3"/>
    <property type="match status" value="1"/>
</dbReference>
<dbReference type="InterPro" id="IPR001387">
    <property type="entry name" value="Cro/C1-type_HTH"/>
</dbReference>
<dbReference type="OrthoDB" id="5521004at2"/>
<reference evidence="3 4" key="1">
    <citation type="submission" date="2018-09" db="EMBL/GenBank/DDBJ databases">
        <title>Optimization and identification of Corynebacterium falsenii FN1-14 from fish paste.</title>
        <authorList>
            <person name="Daroonpunt R."/>
            <person name="Tanasupawat S."/>
        </authorList>
    </citation>
    <scope>NUCLEOTIDE SEQUENCE [LARGE SCALE GENOMIC DNA]</scope>
    <source>
        <strain evidence="3 4">FN1-14</strain>
    </source>
</reference>
<sequence>MVGYHSSAHENFGGDKTVASAPGLTSAEKLGAAIRDARKGYMLTQQQLAELIGTSDRTLRDIEKGSTSPSVGVVLAAMDALGLTWEIS</sequence>
<keyword evidence="4" id="KW-1185">Reference proteome</keyword>
<feature type="region of interest" description="Disordered" evidence="1">
    <location>
        <begin position="1"/>
        <end position="21"/>
    </location>
</feature>
<dbReference type="SUPFAM" id="SSF47413">
    <property type="entry name" value="lambda repressor-like DNA-binding domains"/>
    <property type="match status" value="1"/>
</dbReference>
<dbReference type="GO" id="GO:0003677">
    <property type="term" value="F:DNA binding"/>
    <property type="evidence" value="ECO:0007669"/>
    <property type="project" value="InterPro"/>
</dbReference>
<evidence type="ECO:0000259" key="2">
    <source>
        <dbReference type="PROSITE" id="PS50943"/>
    </source>
</evidence>
<dbReference type="CDD" id="cd00093">
    <property type="entry name" value="HTH_XRE"/>
    <property type="match status" value="1"/>
</dbReference>
<name>A0A418Q9F3_9CORY</name>
<dbReference type="SMART" id="SM00530">
    <property type="entry name" value="HTH_XRE"/>
    <property type="match status" value="1"/>
</dbReference>
<protein>
    <submittedName>
        <fullName evidence="3">Transcriptional regulator</fullName>
    </submittedName>
</protein>
<dbReference type="PROSITE" id="PS50943">
    <property type="entry name" value="HTH_CROC1"/>
    <property type="match status" value="1"/>
</dbReference>
<dbReference type="STRING" id="1451189.CFAL_08295"/>
<dbReference type="InterPro" id="IPR010982">
    <property type="entry name" value="Lambda_DNA-bd_dom_sf"/>
</dbReference>
<dbReference type="EMBL" id="QXJK01000001">
    <property type="protein sequence ID" value="RIX36647.1"/>
    <property type="molecule type" value="Genomic_DNA"/>
</dbReference>
<organism evidence="3 4">
    <name type="scientific">Corynebacterium falsenii</name>
    <dbReference type="NCBI Taxonomy" id="108486"/>
    <lineage>
        <taxon>Bacteria</taxon>
        <taxon>Bacillati</taxon>
        <taxon>Actinomycetota</taxon>
        <taxon>Actinomycetes</taxon>
        <taxon>Mycobacteriales</taxon>
        <taxon>Corynebacteriaceae</taxon>
        <taxon>Corynebacterium</taxon>
    </lineage>
</organism>
<dbReference type="RefSeq" id="WP_119664035.1">
    <property type="nucleotide sequence ID" value="NZ_QXJK01000001.1"/>
</dbReference>
<evidence type="ECO:0000313" key="3">
    <source>
        <dbReference type="EMBL" id="RIX36647.1"/>
    </source>
</evidence>
<dbReference type="Proteomes" id="UP000285278">
    <property type="component" value="Unassembled WGS sequence"/>
</dbReference>
<feature type="domain" description="HTH cro/C1-type" evidence="2">
    <location>
        <begin position="34"/>
        <end position="88"/>
    </location>
</feature>
<dbReference type="Gene3D" id="1.10.260.40">
    <property type="entry name" value="lambda repressor-like DNA-binding domains"/>
    <property type="match status" value="1"/>
</dbReference>
<dbReference type="AlphaFoldDB" id="A0A418Q9F3"/>
<proteinExistence type="predicted"/>
<evidence type="ECO:0000256" key="1">
    <source>
        <dbReference type="SAM" id="MobiDB-lite"/>
    </source>
</evidence>
<comment type="caution">
    <text evidence="3">The sequence shown here is derived from an EMBL/GenBank/DDBJ whole genome shotgun (WGS) entry which is preliminary data.</text>
</comment>